<proteinExistence type="predicted"/>
<dbReference type="Proteomes" id="UP001163324">
    <property type="component" value="Chromosome 2"/>
</dbReference>
<reference evidence="1" key="1">
    <citation type="submission" date="2022-10" db="EMBL/GenBank/DDBJ databases">
        <title>Complete Genome of Trichothecium roseum strain YXFP-22015, a Plant Pathogen Isolated from Citrus.</title>
        <authorList>
            <person name="Wang Y."/>
            <person name="Zhu L."/>
        </authorList>
    </citation>
    <scope>NUCLEOTIDE SEQUENCE</scope>
    <source>
        <strain evidence="1">YXFP-22015</strain>
    </source>
</reference>
<evidence type="ECO:0000313" key="1">
    <source>
        <dbReference type="EMBL" id="KAI9903295.1"/>
    </source>
</evidence>
<protein>
    <submittedName>
        <fullName evidence="1">Uncharacterized protein</fullName>
    </submittedName>
</protein>
<comment type="caution">
    <text evidence="1">The sequence shown here is derived from an EMBL/GenBank/DDBJ whole genome shotgun (WGS) entry which is preliminary data.</text>
</comment>
<organism evidence="1 2">
    <name type="scientific">Trichothecium roseum</name>
    <dbReference type="NCBI Taxonomy" id="47278"/>
    <lineage>
        <taxon>Eukaryota</taxon>
        <taxon>Fungi</taxon>
        <taxon>Dikarya</taxon>
        <taxon>Ascomycota</taxon>
        <taxon>Pezizomycotina</taxon>
        <taxon>Sordariomycetes</taxon>
        <taxon>Hypocreomycetidae</taxon>
        <taxon>Hypocreales</taxon>
        <taxon>Hypocreales incertae sedis</taxon>
        <taxon>Trichothecium</taxon>
    </lineage>
</organism>
<accession>A0ACC0VA53</accession>
<keyword evidence="2" id="KW-1185">Reference proteome</keyword>
<gene>
    <name evidence="1" type="ORF">N3K66_002647</name>
</gene>
<dbReference type="EMBL" id="CM047941">
    <property type="protein sequence ID" value="KAI9903295.1"/>
    <property type="molecule type" value="Genomic_DNA"/>
</dbReference>
<sequence>MKWDQQVHEDILIALFQHIKFGGAEISKIMEELRDKGYTFTESALRQHVQKLRKTRDSAAPKSDGVAPDGGAPVTPSKRTPGGKAKKAKAAAKMQDEEEADDDDDGADLGKVFPPEAKVKVSTSEGEDEFPPEVLPPTKKGRKSRASQRKAEVSLAEAAEGEI</sequence>
<evidence type="ECO:0000313" key="2">
    <source>
        <dbReference type="Proteomes" id="UP001163324"/>
    </source>
</evidence>
<name>A0ACC0VA53_9HYPO</name>